<evidence type="ECO:0000256" key="4">
    <source>
        <dbReference type="ARBA" id="ARBA00023136"/>
    </source>
</evidence>
<feature type="transmembrane region" description="Helical" evidence="5">
    <location>
        <begin position="241"/>
        <end position="260"/>
    </location>
</feature>
<evidence type="ECO:0000256" key="1">
    <source>
        <dbReference type="ARBA" id="ARBA00004141"/>
    </source>
</evidence>
<evidence type="ECO:0000256" key="5">
    <source>
        <dbReference type="SAM" id="Phobius"/>
    </source>
</evidence>
<comment type="subcellular location">
    <subcellularLocation>
        <location evidence="1">Membrane</location>
        <topology evidence="1">Multi-pass membrane protein</topology>
    </subcellularLocation>
</comment>
<feature type="transmembrane region" description="Helical" evidence="5">
    <location>
        <begin position="130"/>
        <end position="157"/>
    </location>
</feature>
<name>A0A4U0X4H3_9PEZI</name>
<feature type="transmembrane region" description="Helical" evidence="5">
    <location>
        <begin position="57"/>
        <end position="75"/>
    </location>
</feature>
<feature type="transmembrane region" description="Helical" evidence="5">
    <location>
        <begin position="30"/>
        <end position="50"/>
    </location>
</feature>
<gene>
    <name evidence="6" type="ORF">B0A55_07905</name>
</gene>
<feature type="transmembrane region" description="Helical" evidence="5">
    <location>
        <begin position="169"/>
        <end position="193"/>
    </location>
</feature>
<comment type="caution">
    <text evidence="6">The sequence shown here is derived from an EMBL/GenBank/DDBJ whole genome shotgun (WGS) entry which is preliminary data.</text>
</comment>
<evidence type="ECO:0000256" key="2">
    <source>
        <dbReference type="ARBA" id="ARBA00022692"/>
    </source>
</evidence>
<dbReference type="GO" id="GO:0016020">
    <property type="term" value="C:membrane"/>
    <property type="evidence" value="ECO:0007669"/>
    <property type="project" value="UniProtKB-SubCell"/>
</dbReference>
<keyword evidence="3 5" id="KW-1133">Transmembrane helix</keyword>
<dbReference type="AlphaFoldDB" id="A0A4U0X4H3"/>
<dbReference type="Proteomes" id="UP000309340">
    <property type="component" value="Unassembled WGS sequence"/>
</dbReference>
<feature type="transmembrane region" description="Helical" evidence="5">
    <location>
        <begin position="87"/>
        <end position="118"/>
    </location>
</feature>
<evidence type="ECO:0008006" key="8">
    <source>
        <dbReference type="Google" id="ProtNLM"/>
    </source>
</evidence>
<reference evidence="6 7" key="1">
    <citation type="submission" date="2017-03" db="EMBL/GenBank/DDBJ databases">
        <title>Genomes of endolithic fungi from Antarctica.</title>
        <authorList>
            <person name="Coleine C."/>
            <person name="Masonjones S."/>
            <person name="Stajich J.E."/>
        </authorList>
    </citation>
    <scope>NUCLEOTIDE SEQUENCE [LARGE SCALE GENOMIC DNA]</scope>
    <source>
        <strain evidence="6 7">CCFEE 5184</strain>
    </source>
</reference>
<proteinExistence type="predicted"/>
<keyword evidence="7" id="KW-1185">Reference proteome</keyword>
<accession>A0A4U0X4H3</accession>
<evidence type="ECO:0000313" key="7">
    <source>
        <dbReference type="Proteomes" id="UP000309340"/>
    </source>
</evidence>
<dbReference type="PANTHER" id="PTHR31465">
    <property type="entry name" value="PROTEIN RTA1-RELATED"/>
    <property type="match status" value="1"/>
</dbReference>
<evidence type="ECO:0000313" key="6">
    <source>
        <dbReference type="EMBL" id="TKA70048.1"/>
    </source>
</evidence>
<dbReference type="Pfam" id="PF04479">
    <property type="entry name" value="RTA1"/>
    <property type="match status" value="1"/>
</dbReference>
<dbReference type="InterPro" id="IPR007568">
    <property type="entry name" value="RTA1"/>
</dbReference>
<feature type="transmembrane region" description="Helical" evidence="5">
    <location>
        <begin position="205"/>
        <end position="221"/>
    </location>
</feature>
<keyword evidence="4 5" id="KW-0472">Membrane</keyword>
<protein>
    <recommendedName>
        <fullName evidence="8">Sphingoid long-chain base transporter RSB1</fullName>
    </recommendedName>
</protein>
<keyword evidence="2 5" id="KW-0812">Transmembrane</keyword>
<dbReference type="EMBL" id="NAJQ01000416">
    <property type="protein sequence ID" value="TKA70048.1"/>
    <property type="molecule type" value="Genomic_DNA"/>
</dbReference>
<dbReference type="OrthoDB" id="4521223at2759"/>
<dbReference type="PANTHER" id="PTHR31465:SF1">
    <property type="entry name" value="PROTEIN RTA1-RELATED"/>
    <property type="match status" value="1"/>
</dbReference>
<sequence length="292" mass="31811">MVQGYIDPNFPNPMGPHDARIVIYGYTPSLTLAALAIALFLVASILHLWLIVRHRTWYFIPLLVGTVLEVVGYIFRLLSSQQDPYSIPWFVVQYFCIVVAPVFYGAAIYTVVSVLIRIYGEEHAPLPPKLILGVFISFDVVATTIQIAGAALVGVAYSGQKDPTAPSHILLAGLALQVFSFALFLFILAWTLLRSRRSQMSVSRVFLTTLIVATLALYLRTCFRLADGAQGLMKSLSTHEVYFGCLEFAPVVVAVGLLAYGHPGRYLTATTSKHADTISADGGEGIALGALE</sequence>
<organism evidence="6 7">
    <name type="scientific">Friedmanniomyces simplex</name>
    <dbReference type="NCBI Taxonomy" id="329884"/>
    <lineage>
        <taxon>Eukaryota</taxon>
        <taxon>Fungi</taxon>
        <taxon>Dikarya</taxon>
        <taxon>Ascomycota</taxon>
        <taxon>Pezizomycotina</taxon>
        <taxon>Dothideomycetes</taxon>
        <taxon>Dothideomycetidae</taxon>
        <taxon>Mycosphaerellales</taxon>
        <taxon>Teratosphaeriaceae</taxon>
        <taxon>Friedmanniomyces</taxon>
    </lineage>
</organism>
<evidence type="ECO:0000256" key="3">
    <source>
        <dbReference type="ARBA" id="ARBA00022989"/>
    </source>
</evidence>
<dbReference type="STRING" id="329884.A0A4U0X4H3"/>